<dbReference type="GO" id="GO:0048589">
    <property type="term" value="P:developmental growth"/>
    <property type="evidence" value="ECO:0007669"/>
    <property type="project" value="UniProtKB-ARBA"/>
</dbReference>
<evidence type="ECO:0000256" key="7">
    <source>
        <dbReference type="ARBA" id="ARBA00022837"/>
    </source>
</evidence>
<evidence type="ECO:0000256" key="2">
    <source>
        <dbReference type="ARBA" id="ARBA00006373"/>
    </source>
</evidence>
<dbReference type="GO" id="GO:0005509">
    <property type="term" value="F:calcium ion binding"/>
    <property type="evidence" value="ECO:0007669"/>
    <property type="project" value="InterPro"/>
</dbReference>
<evidence type="ECO:0000256" key="1">
    <source>
        <dbReference type="ARBA" id="ARBA00001913"/>
    </source>
</evidence>
<feature type="domain" description="Pentraxin (PTX)" evidence="13">
    <location>
        <begin position="234"/>
        <end position="439"/>
    </location>
</feature>
<dbReference type="SMART" id="SM00181">
    <property type="entry name" value="EGF"/>
    <property type="match status" value="3"/>
</dbReference>
<dbReference type="PROSITE" id="PS01187">
    <property type="entry name" value="EGF_CA"/>
    <property type="match status" value="1"/>
</dbReference>
<evidence type="ECO:0000256" key="5">
    <source>
        <dbReference type="ARBA" id="ARBA00022729"/>
    </source>
</evidence>
<dbReference type="Pfam" id="PF00354">
    <property type="entry name" value="Pentaxin"/>
    <property type="match status" value="1"/>
</dbReference>
<dbReference type="InterPro" id="IPR049883">
    <property type="entry name" value="NOTCH1_EGF-like"/>
</dbReference>
<dbReference type="PROSITE" id="PS00010">
    <property type="entry name" value="ASX_HYDROXYL"/>
    <property type="match status" value="2"/>
</dbReference>
<keyword evidence="3 10" id="KW-0245">EGF-like domain</keyword>
<evidence type="ECO:0000259" key="13">
    <source>
        <dbReference type="PROSITE" id="PS51828"/>
    </source>
</evidence>
<evidence type="ECO:0000256" key="3">
    <source>
        <dbReference type="ARBA" id="ARBA00022536"/>
    </source>
</evidence>
<feature type="domain" description="EGF-like" evidence="12">
    <location>
        <begin position="152"/>
        <end position="192"/>
    </location>
</feature>
<keyword evidence="4" id="KW-0479">Metal-binding</keyword>
<proteinExistence type="inferred from homology"/>
<dbReference type="PROSITE" id="PS50026">
    <property type="entry name" value="EGF_3"/>
    <property type="match status" value="3"/>
</dbReference>
<feature type="signal peptide" evidence="11">
    <location>
        <begin position="1"/>
        <end position="24"/>
    </location>
</feature>
<dbReference type="CDD" id="cd00054">
    <property type="entry name" value="EGF_CA"/>
    <property type="match status" value="3"/>
</dbReference>
<feature type="disulfide bond" evidence="10">
    <location>
        <begin position="140"/>
        <end position="149"/>
    </location>
</feature>
<evidence type="ECO:0000256" key="4">
    <source>
        <dbReference type="ARBA" id="ARBA00022723"/>
    </source>
</evidence>
<reference evidence="15" key="1">
    <citation type="submission" date="2025-08" db="UniProtKB">
        <authorList>
            <consortium name="RefSeq"/>
        </authorList>
    </citation>
    <scope>IDENTIFICATION</scope>
    <source>
        <tissue evidence="15">Tentacle</tissue>
    </source>
</reference>
<comment type="caution">
    <text evidence="10">Lacks conserved residue(s) required for the propagation of feature annotation.</text>
</comment>
<dbReference type="InterPro" id="IPR001881">
    <property type="entry name" value="EGF-like_Ca-bd_dom"/>
</dbReference>
<keyword evidence="8 10" id="KW-1015">Disulfide bond</keyword>
<dbReference type="InterPro" id="IPR051360">
    <property type="entry name" value="Neuronal_Pentraxin_Related"/>
</dbReference>
<dbReference type="PROSITE" id="PS00022">
    <property type="entry name" value="EGF_1"/>
    <property type="match status" value="1"/>
</dbReference>
<dbReference type="PANTHER" id="PTHR19277:SF161">
    <property type="entry name" value="LAMININ G DOMAIN-CONTAINING PROTEIN"/>
    <property type="match status" value="1"/>
</dbReference>
<organism evidence="14 15">
    <name type="scientific">Actinia tenebrosa</name>
    <name type="common">Australian red waratah sea anemone</name>
    <dbReference type="NCBI Taxonomy" id="6105"/>
    <lineage>
        <taxon>Eukaryota</taxon>
        <taxon>Metazoa</taxon>
        <taxon>Cnidaria</taxon>
        <taxon>Anthozoa</taxon>
        <taxon>Hexacorallia</taxon>
        <taxon>Actiniaria</taxon>
        <taxon>Actiniidae</taxon>
        <taxon>Actinia</taxon>
    </lineage>
</organism>
<keyword evidence="7" id="KW-0106">Calcium</keyword>
<protein>
    <submittedName>
        <fullName evidence="15">Sushi, von Willebrand factor type A, EGF and pentraxin domain-containing protein 1-like</fullName>
    </submittedName>
</protein>
<dbReference type="GeneID" id="116307737"/>
<dbReference type="PRINTS" id="PR00895">
    <property type="entry name" value="PENTAXIN"/>
</dbReference>
<keyword evidence="9" id="KW-0325">Glycoprotein</keyword>
<feature type="domain" description="EGF-like" evidence="12">
    <location>
        <begin position="193"/>
        <end position="233"/>
    </location>
</feature>
<dbReference type="InterPro" id="IPR001759">
    <property type="entry name" value="PTX_dom"/>
</dbReference>
<gene>
    <name evidence="15" type="primary">LOC116307737</name>
</gene>
<dbReference type="FunFam" id="2.10.25.10:FF:000508">
    <property type="entry name" value="Eyes shut homolog"/>
    <property type="match status" value="1"/>
</dbReference>
<dbReference type="OrthoDB" id="5971814at2759"/>
<dbReference type="SUPFAM" id="SSF57184">
    <property type="entry name" value="Growth factor receptor domain"/>
    <property type="match status" value="1"/>
</dbReference>
<dbReference type="InterPro" id="IPR018097">
    <property type="entry name" value="EGF_Ca-bd_CS"/>
</dbReference>
<feature type="chain" id="PRO_5028026523" evidence="11">
    <location>
        <begin position="25"/>
        <end position="442"/>
    </location>
</feature>
<dbReference type="Gene3D" id="2.60.120.200">
    <property type="match status" value="1"/>
</dbReference>
<dbReference type="InterPro" id="IPR024731">
    <property type="entry name" value="NELL2-like_EGF"/>
</dbReference>
<comment type="cofactor">
    <cofactor evidence="1">
        <name>Ca(2+)</name>
        <dbReference type="ChEBI" id="CHEBI:29108"/>
    </cofactor>
</comment>
<dbReference type="InterPro" id="IPR013320">
    <property type="entry name" value="ConA-like_dom_sf"/>
</dbReference>
<keyword evidence="5 11" id="KW-0732">Signal</keyword>
<dbReference type="InParanoid" id="A0A6P8J7X9"/>
<evidence type="ECO:0000256" key="10">
    <source>
        <dbReference type="PROSITE-ProRule" id="PRU00076"/>
    </source>
</evidence>
<dbReference type="RefSeq" id="XP_031573898.1">
    <property type="nucleotide sequence ID" value="XM_031718038.1"/>
</dbReference>
<dbReference type="Pfam" id="PF12947">
    <property type="entry name" value="EGF_3"/>
    <property type="match status" value="1"/>
</dbReference>
<dbReference type="Pfam" id="PF07645">
    <property type="entry name" value="EGF_CA"/>
    <property type="match status" value="1"/>
</dbReference>
<dbReference type="Gene3D" id="2.10.25.10">
    <property type="entry name" value="Laminin"/>
    <property type="match status" value="3"/>
</dbReference>
<evidence type="ECO:0000256" key="9">
    <source>
        <dbReference type="ARBA" id="ARBA00023180"/>
    </source>
</evidence>
<evidence type="ECO:0000256" key="8">
    <source>
        <dbReference type="ARBA" id="ARBA00023157"/>
    </source>
</evidence>
<dbReference type="PROSITE" id="PS51828">
    <property type="entry name" value="PTX_2"/>
    <property type="match status" value="1"/>
</dbReference>
<keyword evidence="6" id="KW-0677">Repeat</keyword>
<name>A0A6P8J7X9_ACTTE</name>
<keyword evidence="14" id="KW-1185">Reference proteome</keyword>
<dbReference type="AlphaFoldDB" id="A0A6P8J7X9"/>
<dbReference type="FunFam" id="2.10.25.10:FF:000038">
    <property type="entry name" value="Fibrillin 2"/>
    <property type="match status" value="2"/>
</dbReference>
<evidence type="ECO:0000259" key="12">
    <source>
        <dbReference type="PROSITE" id="PS50026"/>
    </source>
</evidence>
<dbReference type="Proteomes" id="UP000515163">
    <property type="component" value="Unplaced"/>
</dbReference>
<dbReference type="InterPro" id="IPR000742">
    <property type="entry name" value="EGF"/>
</dbReference>
<dbReference type="PROSITE" id="PS01186">
    <property type="entry name" value="EGF_2"/>
    <property type="match status" value="3"/>
</dbReference>
<dbReference type="InterPro" id="IPR000152">
    <property type="entry name" value="EGF-type_Asp/Asn_hydroxyl_site"/>
</dbReference>
<evidence type="ECO:0000256" key="11">
    <source>
        <dbReference type="SAM" id="SignalP"/>
    </source>
</evidence>
<sequence length="442" mass="48404">MLSYIDQVWYLIFSFQVLIRLVHSEASNCRFTTSYEKLQSDKALLNHVIDELTLSGDQMCRINCYLNNDCVSYNLGPSSSPGMMVCQLNDADRYQYPQDYQERPGYSYRGTENKCAVNPCTSANQTCQSGFTITGYRCLCPKGFTGKYCEIDVDECISGVHNCSTNATCNNKAGSFQCACLPGFEGDGVTCRDVDECLSGLHNCSTNATCNNKAGSFQCTCLPGFGGDGVTCRRCKMMSFPGGSVDNLVFFDNPFLAGLTKLSVSIWFQMDAAKAGAHTPLSYSTSVSSDVIVVFLKTTETKISINGVWKDFTDQSQYITDSTWHHLAFTWESVTGKVVLYIDGVKRGEKANVATGETIGNGALVLGQEQDSYKGGYDPNQAFKGNLTSLNIWDKVLTASEISDLAGKCPTQEGNILTWTNLMSQPRLGNVNLICSTFCIPL</sequence>
<accession>A0A6P8J7X9</accession>
<evidence type="ECO:0000313" key="14">
    <source>
        <dbReference type="Proteomes" id="UP000515163"/>
    </source>
</evidence>
<comment type="similarity">
    <text evidence="2">Belongs to the EGF domain peptide family.</text>
</comment>
<feature type="domain" description="EGF-like" evidence="12">
    <location>
        <begin position="111"/>
        <end position="150"/>
    </location>
</feature>
<evidence type="ECO:0000313" key="15">
    <source>
        <dbReference type="RefSeq" id="XP_031573898.1"/>
    </source>
</evidence>
<dbReference type="SMART" id="SM00159">
    <property type="entry name" value="PTX"/>
    <property type="match status" value="1"/>
</dbReference>
<evidence type="ECO:0000256" key="6">
    <source>
        <dbReference type="ARBA" id="ARBA00022737"/>
    </source>
</evidence>
<dbReference type="InterPro" id="IPR009030">
    <property type="entry name" value="Growth_fac_rcpt_cys_sf"/>
</dbReference>
<dbReference type="SUPFAM" id="SSF49899">
    <property type="entry name" value="Concanavalin A-like lectins/glucanases"/>
    <property type="match status" value="1"/>
</dbReference>
<dbReference type="SMART" id="SM00179">
    <property type="entry name" value="EGF_CA"/>
    <property type="match status" value="3"/>
</dbReference>
<dbReference type="PANTHER" id="PTHR19277">
    <property type="entry name" value="PENTRAXIN"/>
    <property type="match status" value="1"/>
</dbReference>
<dbReference type="KEGG" id="aten:116307737"/>